<gene>
    <name evidence="3" type="ORF">QNI22_14925</name>
</gene>
<dbReference type="Proteomes" id="UP001232063">
    <property type="component" value="Unassembled WGS sequence"/>
</dbReference>
<comment type="caution">
    <text evidence="3">The sequence shown here is derived from an EMBL/GenBank/DDBJ whole genome shotgun (WGS) entry which is preliminary data.</text>
</comment>
<keyword evidence="4" id="KW-1185">Reference proteome</keyword>
<name>A0AAE3UDK9_9BACT</name>
<keyword evidence="2" id="KW-0812">Transmembrane</keyword>
<sequence length="69" mass="7689">MLAQKRGTKREFGEPDLCFSKKRTLFSDPPARKAQSQPRGGKKANAPTLPFAIEGIFTLFVAPFLGFFK</sequence>
<feature type="transmembrane region" description="Helical" evidence="2">
    <location>
        <begin position="49"/>
        <end position="68"/>
    </location>
</feature>
<feature type="region of interest" description="Disordered" evidence="1">
    <location>
        <begin position="21"/>
        <end position="47"/>
    </location>
</feature>
<evidence type="ECO:0000313" key="3">
    <source>
        <dbReference type="EMBL" id="MDJ1501958.1"/>
    </source>
</evidence>
<proteinExistence type="predicted"/>
<evidence type="ECO:0000256" key="1">
    <source>
        <dbReference type="SAM" id="MobiDB-lite"/>
    </source>
</evidence>
<evidence type="ECO:0000313" key="4">
    <source>
        <dbReference type="Proteomes" id="UP001232063"/>
    </source>
</evidence>
<protein>
    <submittedName>
        <fullName evidence="3">Uncharacterized protein</fullName>
    </submittedName>
</protein>
<evidence type="ECO:0000256" key="2">
    <source>
        <dbReference type="SAM" id="Phobius"/>
    </source>
</evidence>
<keyword evidence="2" id="KW-1133">Transmembrane helix</keyword>
<organism evidence="3 4">
    <name type="scientific">Xanthocytophaga agilis</name>
    <dbReference type="NCBI Taxonomy" id="3048010"/>
    <lineage>
        <taxon>Bacteria</taxon>
        <taxon>Pseudomonadati</taxon>
        <taxon>Bacteroidota</taxon>
        <taxon>Cytophagia</taxon>
        <taxon>Cytophagales</taxon>
        <taxon>Rhodocytophagaceae</taxon>
        <taxon>Xanthocytophaga</taxon>
    </lineage>
</organism>
<dbReference type="EMBL" id="JASJOU010000004">
    <property type="protein sequence ID" value="MDJ1501958.1"/>
    <property type="molecule type" value="Genomic_DNA"/>
</dbReference>
<reference evidence="3" key="1">
    <citation type="submission" date="2023-05" db="EMBL/GenBank/DDBJ databases">
        <authorList>
            <person name="Zhang X."/>
        </authorList>
    </citation>
    <scope>NUCLEOTIDE SEQUENCE</scope>
    <source>
        <strain evidence="3">BD1B2-1</strain>
    </source>
</reference>
<accession>A0AAE3UDK9</accession>
<keyword evidence="2" id="KW-0472">Membrane</keyword>
<dbReference type="AlphaFoldDB" id="A0AAE3UDK9"/>